<dbReference type="GO" id="GO:0051537">
    <property type="term" value="F:2 iron, 2 sulfur cluster binding"/>
    <property type="evidence" value="ECO:0007669"/>
    <property type="project" value="UniProtKB-KW"/>
</dbReference>
<keyword evidence="1" id="KW-0813">Transport</keyword>
<evidence type="ECO:0000256" key="9">
    <source>
        <dbReference type="SAM" id="MobiDB-lite"/>
    </source>
</evidence>
<dbReference type="OrthoDB" id="7428628at2"/>
<dbReference type="InterPro" id="IPR041854">
    <property type="entry name" value="BFD-like_2Fe2S-bd_dom_sf"/>
</dbReference>
<keyword evidence="12" id="KW-1185">Reference proteome</keyword>
<keyword evidence="3" id="KW-0479">Metal-binding</keyword>
<evidence type="ECO:0000256" key="4">
    <source>
        <dbReference type="ARBA" id="ARBA00022982"/>
    </source>
</evidence>
<comment type="similarity">
    <text evidence="8">Belongs to the Bfd family.</text>
</comment>
<evidence type="ECO:0000313" key="12">
    <source>
        <dbReference type="Proteomes" id="UP000034832"/>
    </source>
</evidence>
<dbReference type="RefSeq" id="WP_083992571.1">
    <property type="nucleotide sequence ID" value="NZ_LBIA02000001.1"/>
</dbReference>
<reference evidence="11" key="1">
    <citation type="submission" date="2019-04" db="EMBL/GenBank/DDBJ databases">
        <title>Whole genome sequencing of cave bacteria.</title>
        <authorList>
            <person name="Gan H.M."/>
            <person name="Barton H."/>
            <person name="Savka M.A."/>
        </authorList>
    </citation>
    <scope>NUCLEOTIDE SEQUENCE [LARGE SCALE GENOMIC DNA]</scope>
    <source>
        <strain evidence="11">LC387</strain>
    </source>
</reference>
<evidence type="ECO:0000256" key="1">
    <source>
        <dbReference type="ARBA" id="ARBA00022448"/>
    </source>
</evidence>
<comment type="caution">
    <text evidence="11">The sequence shown here is derived from an EMBL/GenBank/DDBJ whole genome shotgun (WGS) entry which is preliminary data.</text>
</comment>
<keyword evidence="4" id="KW-0249">Electron transport</keyword>
<evidence type="ECO:0000256" key="2">
    <source>
        <dbReference type="ARBA" id="ARBA00022714"/>
    </source>
</evidence>
<organism evidence="11 12">
    <name type="scientific">Afipia massiliensis</name>
    <dbReference type="NCBI Taxonomy" id="211460"/>
    <lineage>
        <taxon>Bacteria</taxon>
        <taxon>Pseudomonadati</taxon>
        <taxon>Pseudomonadota</taxon>
        <taxon>Alphaproteobacteria</taxon>
        <taxon>Hyphomicrobiales</taxon>
        <taxon>Nitrobacteraceae</taxon>
        <taxon>Afipia</taxon>
    </lineage>
</organism>
<keyword evidence="5" id="KW-0408">Iron</keyword>
<dbReference type="Proteomes" id="UP000034832">
    <property type="component" value="Unassembled WGS sequence"/>
</dbReference>
<feature type="compositionally biased region" description="Basic and acidic residues" evidence="9">
    <location>
        <begin position="72"/>
        <end position="88"/>
    </location>
</feature>
<evidence type="ECO:0000256" key="5">
    <source>
        <dbReference type="ARBA" id="ARBA00023004"/>
    </source>
</evidence>
<gene>
    <name evidence="11" type="ORF">YH63_012415</name>
</gene>
<feature type="region of interest" description="Disordered" evidence="9">
    <location>
        <begin position="71"/>
        <end position="98"/>
    </location>
</feature>
<accession>A0A4U6BP53</accession>
<evidence type="ECO:0000313" key="11">
    <source>
        <dbReference type="EMBL" id="TKT72157.1"/>
    </source>
</evidence>
<dbReference type="PANTHER" id="PTHR37424:SF1">
    <property type="entry name" value="BACTERIOFERRITIN-ASSOCIATED FERREDOXIN"/>
    <property type="match status" value="1"/>
</dbReference>
<evidence type="ECO:0000259" key="10">
    <source>
        <dbReference type="Pfam" id="PF04324"/>
    </source>
</evidence>
<evidence type="ECO:0000256" key="6">
    <source>
        <dbReference type="ARBA" id="ARBA00023014"/>
    </source>
</evidence>
<sequence>MIVCSCNVLTDHDVRNVVTRPTDFPRTAGQVYGCLGCSAECGRCARTIKKIMDEALGACAKACCAGCPHSQQHAEHAHPDHADGEHHHPVILTAQAAA</sequence>
<dbReference type="Pfam" id="PF04324">
    <property type="entry name" value="Fer2_BFD"/>
    <property type="match status" value="1"/>
</dbReference>
<keyword evidence="6" id="KW-0411">Iron-sulfur</keyword>
<dbReference type="AlphaFoldDB" id="A0A4U6BP53"/>
<dbReference type="InterPro" id="IPR052371">
    <property type="entry name" value="BFD-associated_ferredoxin"/>
</dbReference>
<feature type="domain" description="BFD-like [2Fe-2S]-binding" evidence="10">
    <location>
        <begin position="2"/>
        <end position="54"/>
    </location>
</feature>
<dbReference type="EMBL" id="LBIA02000001">
    <property type="protein sequence ID" value="TKT72157.1"/>
    <property type="molecule type" value="Genomic_DNA"/>
</dbReference>
<dbReference type="Gene3D" id="1.10.10.1100">
    <property type="entry name" value="BFD-like [2Fe-2S]-binding domain"/>
    <property type="match status" value="1"/>
</dbReference>
<dbReference type="GO" id="GO:0046872">
    <property type="term" value="F:metal ion binding"/>
    <property type="evidence" value="ECO:0007669"/>
    <property type="project" value="UniProtKB-KW"/>
</dbReference>
<name>A0A4U6BP53_9BRAD</name>
<dbReference type="InterPro" id="IPR007419">
    <property type="entry name" value="BFD-like_2Fe2S-bd_dom"/>
</dbReference>
<dbReference type="PANTHER" id="PTHR37424">
    <property type="entry name" value="BACTERIOFERRITIN-ASSOCIATED FERREDOXIN"/>
    <property type="match status" value="1"/>
</dbReference>
<protein>
    <recommendedName>
        <fullName evidence="7">Bacterioferritin-associated ferredoxin</fullName>
    </recommendedName>
</protein>
<keyword evidence="2" id="KW-0001">2Fe-2S</keyword>
<evidence type="ECO:0000256" key="7">
    <source>
        <dbReference type="ARBA" id="ARBA00039386"/>
    </source>
</evidence>
<evidence type="ECO:0000256" key="8">
    <source>
        <dbReference type="ARBA" id="ARBA00046332"/>
    </source>
</evidence>
<evidence type="ECO:0000256" key="3">
    <source>
        <dbReference type="ARBA" id="ARBA00022723"/>
    </source>
</evidence>
<proteinExistence type="inferred from homology"/>